<dbReference type="AlphaFoldDB" id="A0A2J8I7C8"/>
<accession>A0A2J8I7C8</accession>
<dbReference type="EMBL" id="POSK01000002">
    <property type="protein sequence ID" value="PNI06436.1"/>
    <property type="molecule type" value="Genomic_DNA"/>
</dbReference>
<organism evidence="1 2">
    <name type="scientific">Vibrio diazotrophicus</name>
    <dbReference type="NCBI Taxonomy" id="685"/>
    <lineage>
        <taxon>Bacteria</taxon>
        <taxon>Pseudomonadati</taxon>
        <taxon>Pseudomonadota</taxon>
        <taxon>Gammaproteobacteria</taxon>
        <taxon>Vibrionales</taxon>
        <taxon>Vibrionaceae</taxon>
        <taxon>Vibrio</taxon>
    </lineage>
</organism>
<dbReference type="Proteomes" id="UP000236449">
    <property type="component" value="Unassembled WGS sequence"/>
</dbReference>
<name>A0A2J8I7C8_VIBDI</name>
<keyword evidence="1" id="KW-0969">Cilium</keyword>
<feature type="non-terminal residue" evidence="1">
    <location>
        <position position="32"/>
    </location>
</feature>
<evidence type="ECO:0000313" key="2">
    <source>
        <dbReference type="Proteomes" id="UP000236449"/>
    </source>
</evidence>
<keyword evidence="1" id="KW-0966">Cell projection</keyword>
<proteinExistence type="predicted"/>
<comment type="caution">
    <text evidence="1">The sequence shown here is derived from an EMBL/GenBank/DDBJ whole genome shotgun (WGS) entry which is preliminary data.</text>
</comment>
<sequence>MAISLHTNYANLVTQNTLNSTNNALSTSMERL</sequence>
<reference evidence="1 2" key="1">
    <citation type="submission" date="2018-01" db="EMBL/GenBank/DDBJ databases">
        <title>Draft genome sequences of six Vibrio diazotrophicus strains isolated from deep-sea sediments of the Baltic Sea.</title>
        <authorList>
            <person name="Castillo D."/>
            <person name="Vandieken V."/>
            <person name="Chiang O."/>
            <person name="Middelboe M."/>
        </authorList>
    </citation>
    <scope>NUCLEOTIDE SEQUENCE [LARGE SCALE GENOMIC DNA]</scope>
    <source>
        <strain evidence="1 2">60.27F</strain>
    </source>
</reference>
<gene>
    <name evidence="1" type="ORF">C1N32_05330</name>
</gene>
<keyword evidence="1" id="KW-0282">Flagellum</keyword>
<evidence type="ECO:0000313" key="1">
    <source>
        <dbReference type="EMBL" id="PNI06436.1"/>
    </source>
</evidence>
<protein>
    <submittedName>
        <fullName evidence="1">Lateral flagellin</fullName>
    </submittedName>
</protein>